<gene>
    <name evidence="2" type="ORF">GCM10010171_04040</name>
</gene>
<evidence type="ECO:0000313" key="3">
    <source>
        <dbReference type="Proteomes" id="UP000660680"/>
    </source>
</evidence>
<organism evidence="2 3">
    <name type="scientific">Actinokineospora fastidiosa</name>
    <dbReference type="NCBI Taxonomy" id="1816"/>
    <lineage>
        <taxon>Bacteria</taxon>
        <taxon>Bacillati</taxon>
        <taxon>Actinomycetota</taxon>
        <taxon>Actinomycetes</taxon>
        <taxon>Pseudonocardiales</taxon>
        <taxon>Pseudonocardiaceae</taxon>
        <taxon>Actinokineospora</taxon>
    </lineage>
</organism>
<dbReference type="InterPro" id="IPR009839">
    <property type="entry name" value="SseB_N"/>
</dbReference>
<dbReference type="AlphaFoldDB" id="A0A918G3H3"/>
<dbReference type="Proteomes" id="UP000660680">
    <property type="component" value="Unassembled WGS sequence"/>
</dbReference>
<name>A0A918G3H3_9PSEU</name>
<dbReference type="RefSeq" id="WP_189208556.1">
    <property type="nucleotide sequence ID" value="NZ_BMRB01000001.1"/>
</dbReference>
<evidence type="ECO:0000313" key="2">
    <source>
        <dbReference type="EMBL" id="GGS15244.1"/>
    </source>
</evidence>
<evidence type="ECO:0000259" key="1">
    <source>
        <dbReference type="Pfam" id="PF07179"/>
    </source>
</evidence>
<reference evidence="2" key="1">
    <citation type="journal article" date="2014" name="Int. J. Syst. Evol. Microbiol.">
        <title>Complete genome sequence of Corynebacterium casei LMG S-19264T (=DSM 44701T), isolated from a smear-ripened cheese.</title>
        <authorList>
            <consortium name="US DOE Joint Genome Institute (JGI-PGF)"/>
            <person name="Walter F."/>
            <person name="Albersmeier A."/>
            <person name="Kalinowski J."/>
            <person name="Ruckert C."/>
        </authorList>
    </citation>
    <scope>NUCLEOTIDE SEQUENCE</scope>
    <source>
        <strain evidence="2">JCM 3276</strain>
    </source>
</reference>
<sequence length="634" mass="69263">MTTADLAVVGDRVFRFEDGPGAAAFVAPDVPLDGPVVTLADGRAVRQVRRSLFESVFHLSTWTDDGERVDADPVAGCVGDGGLVQLRVAPPLPGAWTPALLTGASTPDPDREVVRLATMDAIAASAPPGWREVRLECRITVRRMEVSATVTDADGGVVSWSPPAIVGQWLHRLRLRHHRSLHPKWFTARFVLRPGQPVEADYVVDRPPRWRVRSDAGSAARHLADDWRLLPVHPRPDLLPAWQVEAGLEVLRRQQVGDADEPTDCEMARLFDGRDADGRPVWHRAAVDAREAVGILRYLENAPVVLSAVGTADDEFTGEPAVPMAFHTDGRWVWSAAVAHYLDRHGVPPVIGLVDHIRNQRYRLPEEVPRIAMGRAAALASGRPWEGPDAEFAAAVAPVVQRFPGACSLGEHRDGVWCLVRDGDWYRVYRDDRGRRFGDVEDAVAYLAGRLVLNPLPPITDALRAEALRTPNGWVWLPDPDADPRLLRGMPPHVYLGAYRVGPTGEPTGETYVNPEYRPGPTRRGFPQPHNAFERLLAYAAADWLPRDTLAAAALDTRFLIETDETGVPVTAVRPDGRRCLALFTSPAHLPPAAQTPVDVTARALLPLLPGAVILINPGGLAVELPGDWLTALA</sequence>
<protein>
    <recommendedName>
        <fullName evidence="1">SseB protein N-terminal domain-containing protein</fullName>
    </recommendedName>
</protein>
<dbReference type="EMBL" id="BMRB01000001">
    <property type="protein sequence ID" value="GGS15244.1"/>
    <property type="molecule type" value="Genomic_DNA"/>
</dbReference>
<accession>A0A918G3H3</accession>
<keyword evidence="3" id="KW-1185">Reference proteome</keyword>
<reference evidence="2" key="2">
    <citation type="submission" date="2020-09" db="EMBL/GenBank/DDBJ databases">
        <authorList>
            <person name="Sun Q."/>
            <person name="Ohkuma M."/>
        </authorList>
    </citation>
    <scope>NUCLEOTIDE SEQUENCE</scope>
    <source>
        <strain evidence="2">JCM 3276</strain>
    </source>
</reference>
<comment type="caution">
    <text evidence="2">The sequence shown here is derived from an EMBL/GenBank/DDBJ whole genome shotgun (WGS) entry which is preliminary data.</text>
</comment>
<proteinExistence type="predicted"/>
<feature type="domain" description="SseB protein N-terminal" evidence="1">
    <location>
        <begin position="535"/>
        <end position="628"/>
    </location>
</feature>
<dbReference type="Pfam" id="PF07179">
    <property type="entry name" value="SseB"/>
    <property type="match status" value="1"/>
</dbReference>